<feature type="region of interest" description="Disordered" evidence="1">
    <location>
        <begin position="80"/>
        <end position="106"/>
    </location>
</feature>
<evidence type="ECO:0000313" key="3">
    <source>
        <dbReference type="EMBL" id="CAG7733487.1"/>
    </source>
</evidence>
<comment type="caution">
    <text evidence="3">The sequence shown here is derived from an EMBL/GenBank/DDBJ whole genome shotgun (WGS) entry which is preliminary data.</text>
</comment>
<dbReference type="OrthoDB" id="297496at2759"/>
<proteinExistence type="predicted"/>
<evidence type="ECO:0000256" key="1">
    <source>
        <dbReference type="SAM" id="MobiDB-lite"/>
    </source>
</evidence>
<keyword evidence="4" id="KW-1185">Reference proteome</keyword>
<feature type="compositionally biased region" description="Basic residues" evidence="1">
    <location>
        <begin position="80"/>
        <end position="96"/>
    </location>
</feature>
<sequence length="201" mass="22302">IGFGDLVVLQQTEYVNPVVESFYHFIAFFIIGHGCCLIYSLLNVISIGIKQILNWIIKNMDCKCCFVCFNWSSTTIGRRVSTRRSRRRSRMSRKGRSTPGSANNRGNSKVAVIDVLDVSSGNVNEENRNSISDLERRPSGDMVSIRGELSNKVNLVVMQKILSETAQSHRSGHDMRQTFSATSVGPLAIASEKLAGESFHG</sequence>
<reference evidence="3" key="1">
    <citation type="submission" date="2021-06" db="EMBL/GenBank/DDBJ databases">
        <authorList>
            <person name="Hodson N. C."/>
            <person name="Mongue J. A."/>
            <person name="Jaron S. K."/>
        </authorList>
    </citation>
    <scope>NUCLEOTIDE SEQUENCE</scope>
</reference>
<dbReference type="Proteomes" id="UP000708208">
    <property type="component" value="Unassembled WGS sequence"/>
</dbReference>
<dbReference type="AlphaFoldDB" id="A0A8J2PC10"/>
<feature type="non-terminal residue" evidence="3">
    <location>
        <position position="1"/>
    </location>
</feature>
<evidence type="ECO:0000313" key="4">
    <source>
        <dbReference type="Proteomes" id="UP000708208"/>
    </source>
</evidence>
<feature type="transmembrane region" description="Helical" evidence="2">
    <location>
        <begin position="22"/>
        <end position="42"/>
    </location>
</feature>
<accession>A0A8J2PC10</accession>
<gene>
    <name evidence="3" type="ORF">AFUS01_LOCUS21930</name>
</gene>
<keyword evidence="2" id="KW-0472">Membrane</keyword>
<protein>
    <submittedName>
        <fullName evidence="3">Uncharacterized protein</fullName>
    </submittedName>
</protein>
<dbReference type="EMBL" id="CAJVCH010249862">
    <property type="protein sequence ID" value="CAG7733487.1"/>
    <property type="molecule type" value="Genomic_DNA"/>
</dbReference>
<organism evidence="3 4">
    <name type="scientific">Allacma fusca</name>
    <dbReference type="NCBI Taxonomy" id="39272"/>
    <lineage>
        <taxon>Eukaryota</taxon>
        <taxon>Metazoa</taxon>
        <taxon>Ecdysozoa</taxon>
        <taxon>Arthropoda</taxon>
        <taxon>Hexapoda</taxon>
        <taxon>Collembola</taxon>
        <taxon>Symphypleona</taxon>
        <taxon>Sminthuridae</taxon>
        <taxon>Allacma</taxon>
    </lineage>
</organism>
<keyword evidence="2" id="KW-1133">Transmembrane helix</keyword>
<name>A0A8J2PC10_9HEXA</name>
<keyword evidence="2" id="KW-0812">Transmembrane</keyword>
<evidence type="ECO:0000256" key="2">
    <source>
        <dbReference type="SAM" id="Phobius"/>
    </source>
</evidence>